<dbReference type="Proteomes" id="UP000264353">
    <property type="component" value="Chromosome A4"/>
</dbReference>
<evidence type="ECO:0000313" key="10">
    <source>
        <dbReference type="Proteomes" id="UP000264353"/>
    </source>
</evidence>
<dbReference type="Pfam" id="PF00931">
    <property type="entry name" value="NB-ARC"/>
    <property type="match status" value="1"/>
</dbReference>
<keyword evidence="3" id="KW-0677">Repeat</keyword>
<gene>
    <name evidence="9" type="ORF">BRARA_D01151</name>
</gene>
<dbReference type="InterPro" id="IPR003593">
    <property type="entry name" value="AAA+_ATPase"/>
</dbReference>
<dbReference type="InterPro" id="IPR058192">
    <property type="entry name" value="WHD_ROQ1-like"/>
</dbReference>
<evidence type="ECO:0000256" key="5">
    <source>
        <dbReference type="ARBA" id="ARBA00022821"/>
    </source>
</evidence>
<dbReference type="InterPro" id="IPR036390">
    <property type="entry name" value="WH_DNA-bd_sf"/>
</dbReference>
<dbReference type="Gene3D" id="1.10.8.430">
    <property type="entry name" value="Helical domain of apoptotic protease-activating factors"/>
    <property type="match status" value="1"/>
</dbReference>
<dbReference type="SUPFAM" id="SSF52200">
    <property type="entry name" value="Toll/Interleukin receptor TIR domain"/>
    <property type="match status" value="1"/>
</dbReference>
<protein>
    <recommendedName>
        <fullName evidence="1">ADP-ribosyl cyclase/cyclic ADP-ribose hydrolase</fullName>
        <ecNumber evidence="1">3.2.2.6</ecNumber>
    </recommendedName>
</protein>
<dbReference type="Gene3D" id="3.80.10.10">
    <property type="entry name" value="Ribonuclease Inhibitor"/>
    <property type="match status" value="1"/>
</dbReference>
<dbReference type="FunFam" id="1.10.8.430:FF:000002">
    <property type="entry name" value="Disease resistance protein (TIR-NBS-LRR class)"/>
    <property type="match status" value="1"/>
</dbReference>
<dbReference type="FunFam" id="3.40.50.10140:FF:000007">
    <property type="entry name" value="Disease resistance protein (TIR-NBS-LRR class)"/>
    <property type="match status" value="1"/>
</dbReference>
<dbReference type="EC" id="3.2.2.6" evidence="1"/>
<keyword evidence="5" id="KW-0611">Plant defense</keyword>
<evidence type="ECO:0000256" key="6">
    <source>
        <dbReference type="ARBA" id="ARBA00023027"/>
    </source>
</evidence>
<feature type="domain" description="TIR" evidence="8">
    <location>
        <begin position="9"/>
        <end position="167"/>
    </location>
</feature>
<accession>A0A397ZTE9</accession>
<evidence type="ECO:0000313" key="9">
    <source>
        <dbReference type="EMBL" id="RID65983.1"/>
    </source>
</evidence>
<proteinExistence type="predicted"/>
<dbReference type="SUPFAM" id="SSF46785">
    <property type="entry name" value="Winged helix' DNA-binding domain"/>
    <property type="match status" value="1"/>
</dbReference>
<dbReference type="FunFam" id="3.40.50.300:FF:001002">
    <property type="entry name" value="Disease resistance protein (TIR-NBS-LRR class)"/>
    <property type="match status" value="1"/>
</dbReference>
<dbReference type="InterPro" id="IPR044974">
    <property type="entry name" value="Disease_R_plants"/>
</dbReference>
<comment type="catalytic activity">
    <reaction evidence="7">
        <text>NAD(+) + H2O = ADP-D-ribose + nicotinamide + H(+)</text>
        <dbReference type="Rhea" id="RHEA:16301"/>
        <dbReference type="ChEBI" id="CHEBI:15377"/>
        <dbReference type="ChEBI" id="CHEBI:15378"/>
        <dbReference type="ChEBI" id="CHEBI:17154"/>
        <dbReference type="ChEBI" id="CHEBI:57540"/>
        <dbReference type="ChEBI" id="CHEBI:57967"/>
        <dbReference type="EC" id="3.2.2.6"/>
    </reaction>
    <physiologicalReaction direction="left-to-right" evidence="7">
        <dbReference type="Rhea" id="RHEA:16302"/>
    </physiologicalReaction>
</comment>
<dbReference type="Pfam" id="PF01582">
    <property type="entry name" value="TIR"/>
    <property type="match status" value="1"/>
</dbReference>
<reference evidence="9 10" key="1">
    <citation type="submission" date="2018-06" db="EMBL/GenBank/DDBJ databases">
        <title>WGS assembly of Brassica rapa FPsc.</title>
        <authorList>
            <person name="Bowman J."/>
            <person name="Kohchi T."/>
            <person name="Yamato K."/>
            <person name="Jenkins J."/>
            <person name="Shu S."/>
            <person name="Ishizaki K."/>
            <person name="Yamaoka S."/>
            <person name="Nishihama R."/>
            <person name="Nakamura Y."/>
            <person name="Berger F."/>
            <person name="Adam C."/>
            <person name="Aki S."/>
            <person name="Althoff F."/>
            <person name="Araki T."/>
            <person name="Arteaga-Vazquez M."/>
            <person name="Balasubrmanian S."/>
            <person name="Bauer D."/>
            <person name="Boehm C."/>
            <person name="Briginshaw L."/>
            <person name="Caballero-Perez J."/>
            <person name="Catarino B."/>
            <person name="Chen F."/>
            <person name="Chiyoda S."/>
            <person name="Chovatia M."/>
            <person name="Davies K."/>
            <person name="Delmans M."/>
            <person name="Demura T."/>
            <person name="Dierschke T."/>
            <person name="Dolan L."/>
            <person name="Dorantes-Acosta A."/>
            <person name="Eklund D."/>
            <person name="Florent S."/>
            <person name="Flores-Sandoval E."/>
            <person name="Fujiyama A."/>
            <person name="Fukuzawa H."/>
            <person name="Galik B."/>
            <person name="Grimanelli D."/>
            <person name="Grimwood J."/>
            <person name="Grossniklaus U."/>
            <person name="Hamada T."/>
            <person name="Haseloff J."/>
            <person name="Hetherington A."/>
            <person name="Higo A."/>
            <person name="Hirakawa Y."/>
            <person name="Hundley H."/>
            <person name="Ikeda Y."/>
            <person name="Inoue K."/>
            <person name="Inoue S."/>
            <person name="Ishida S."/>
            <person name="Jia Q."/>
            <person name="Kakita M."/>
            <person name="Kanazawa T."/>
            <person name="Kawai Y."/>
            <person name="Kawashima T."/>
            <person name="Kennedy M."/>
            <person name="Kinose K."/>
            <person name="Kinoshita T."/>
            <person name="Kohara Y."/>
            <person name="Koide E."/>
            <person name="Komatsu K."/>
            <person name="Kopischke S."/>
            <person name="Kubo M."/>
            <person name="Kyozuka J."/>
            <person name="Lagercrantz U."/>
            <person name="Lin S."/>
            <person name="Lindquist E."/>
            <person name="Lipzen A."/>
            <person name="Lu C."/>
            <person name="Luna E."/>
            <person name="Martienssen R."/>
            <person name="Minamino N."/>
            <person name="Mizutani M."/>
            <person name="Mizutani M."/>
            <person name="Mochizuki N."/>
            <person name="Monte I."/>
            <person name="Mosher R."/>
            <person name="Nagasaki H."/>
            <person name="Nakagami H."/>
            <person name="Naramoto S."/>
            <person name="Nishitani K."/>
            <person name="Ohtani M."/>
            <person name="Okamoto T."/>
            <person name="Okumura M."/>
            <person name="Phillips J."/>
            <person name="Pollak B."/>
            <person name="Reinders A."/>
            <person name="Roevekamp M."/>
            <person name="Sano R."/>
            <person name="Sawa S."/>
            <person name="Schmid M."/>
            <person name="Shirakawa M."/>
            <person name="Solano R."/>
            <person name="Spunde A."/>
            <person name="Suetsugu N."/>
            <person name="Sugano S."/>
            <person name="Sugiyama A."/>
            <person name="Sun R."/>
            <person name="Suzuki Y."/>
            <person name="Takenaka M."/>
            <person name="Takezawa D."/>
            <person name="Tomogane H."/>
            <person name="Tsuzuki M."/>
            <person name="Ueda T."/>
            <person name="Umeda M."/>
            <person name="Ward J."/>
            <person name="Watanabe Y."/>
            <person name="Yazaki K."/>
            <person name="Yokoyama R."/>
            <person name="Yoshitake Y."/>
            <person name="Yotsui I."/>
            <person name="Zachgo S."/>
            <person name="Schmutz J."/>
        </authorList>
    </citation>
    <scope>NUCLEOTIDE SEQUENCE [LARGE SCALE GENOMIC DNA]</scope>
    <source>
        <strain evidence="10">cv. B-3</strain>
    </source>
</reference>
<keyword evidence="2" id="KW-0433">Leucine-rich repeat</keyword>
<dbReference type="InterPro" id="IPR035897">
    <property type="entry name" value="Toll_tir_struct_dom_sf"/>
</dbReference>
<dbReference type="InterPro" id="IPR027417">
    <property type="entry name" value="P-loop_NTPase"/>
</dbReference>
<dbReference type="EMBL" id="CM010631">
    <property type="protein sequence ID" value="RID65983.1"/>
    <property type="molecule type" value="Genomic_DNA"/>
</dbReference>
<dbReference type="InterPro" id="IPR011713">
    <property type="entry name" value="Leu-rich_rpt_3"/>
</dbReference>
<organism evidence="9 10">
    <name type="scientific">Brassica campestris</name>
    <name type="common">Field mustard</name>
    <dbReference type="NCBI Taxonomy" id="3711"/>
    <lineage>
        <taxon>Eukaryota</taxon>
        <taxon>Viridiplantae</taxon>
        <taxon>Streptophyta</taxon>
        <taxon>Embryophyta</taxon>
        <taxon>Tracheophyta</taxon>
        <taxon>Spermatophyta</taxon>
        <taxon>Magnoliopsida</taxon>
        <taxon>eudicotyledons</taxon>
        <taxon>Gunneridae</taxon>
        <taxon>Pentapetalae</taxon>
        <taxon>rosids</taxon>
        <taxon>malvids</taxon>
        <taxon>Brassicales</taxon>
        <taxon>Brassicaceae</taxon>
        <taxon>Brassiceae</taxon>
        <taxon>Brassica</taxon>
    </lineage>
</organism>
<dbReference type="InterPro" id="IPR002182">
    <property type="entry name" value="NB-ARC"/>
</dbReference>
<evidence type="ECO:0000256" key="4">
    <source>
        <dbReference type="ARBA" id="ARBA00022801"/>
    </source>
</evidence>
<evidence type="ECO:0000256" key="1">
    <source>
        <dbReference type="ARBA" id="ARBA00011982"/>
    </source>
</evidence>
<dbReference type="GO" id="GO:0061809">
    <property type="term" value="F:NAD+ nucleosidase activity, cyclic ADP-ribose generating"/>
    <property type="evidence" value="ECO:0007669"/>
    <property type="project" value="UniProtKB-EC"/>
</dbReference>
<dbReference type="SUPFAM" id="SSF52540">
    <property type="entry name" value="P-loop containing nucleoside triphosphate hydrolases"/>
    <property type="match status" value="1"/>
</dbReference>
<dbReference type="PANTHER" id="PTHR11017">
    <property type="entry name" value="LEUCINE-RICH REPEAT-CONTAINING PROTEIN"/>
    <property type="match status" value="1"/>
</dbReference>
<dbReference type="InterPro" id="IPR000157">
    <property type="entry name" value="TIR_dom"/>
</dbReference>
<dbReference type="PRINTS" id="PR00364">
    <property type="entry name" value="DISEASERSIST"/>
</dbReference>
<keyword evidence="4" id="KW-0378">Hydrolase</keyword>
<dbReference type="GO" id="GO:0007165">
    <property type="term" value="P:signal transduction"/>
    <property type="evidence" value="ECO:0007669"/>
    <property type="project" value="InterPro"/>
</dbReference>
<evidence type="ECO:0000256" key="3">
    <source>
        <dbReference type="ARBA" id="ARBA00022737"/>
    </source>
</evidence>
<dbReference type="Gene3D" id="3.40.50.300">
    <property type="entry name" value="P-loop containing nucleotide triphosphate hydrolases"/>
    <property type="match status" value="1"/>
</dbReference>
<dbReference type="SUPFAM" id="SSF52058">
    <property type="entry name" value="L domain-like"/>
    <property type="match status" value="1"/>
</dbReference>
<sequence>MASSSSCIKRYHVFPSFHGPDVRRGFLSHLRHHLQAKDHEIERGHTIGPELVQAIRESRVSVILLSKNYASSSWCLDELVEILNCKKASGQIVMTIFYQVDPSDVRKQTGDFGIAFKKTCEKKTEEDKKRWMEALAYVANIAGEHSLNWTDEAAMVEKFATDVSNKLNVTLSRDFEEIVGLQAHLRKLISLLCFECDEAKMIGIWGPAGIGKSTIARALFNHLSSDFRLRCFMGNLKGSYKSIMGVDDYDSKLGLQNQLLSKLLNQRDMRVDHLGAVKEWLGDQRVLIILDDVDDLEKLEALAGELSWFGLGSRIIVTTEDKHILKAHGIQDVYHVGFPSSEEALEILCLSAFKQRYVQDDFENVANRVASLCGRLPLGLCVVGSSLRGESKEEWELQLSRIENNLDRKIEDILRVGYDRLSKKDKALFLHIACIFINRSVDDVTSMLADSNMDVKNGLKTLAIKSLVQIHNFFPPHITMHSLLQLLGRQVVHEQSNEPGKRQFLVEAEEIRHVLANETGTGSVIGISFDGGRAFEGMRNLLFLKIYNSDYWNLKRKNVRLRIAEGMEYLPHLRLLHWDSYPRKRLPPTFQPQCLVELCMKFSNLEKLWGGIQVEIPNLSGATNLETLSLWCCSSLVELPSSIRTLHKLEKLNMMGCEKLRVIPTNINLASLEEVNMYRCSRLRTFPDISRNISYLDVRNTKIEDVPASVAERWLRLEKFHIGSKYLKSSTHVPECVSYLYLSNIDIKKIPDCVIRLRRLHSLVIKKCRKLVSLQEEEARRVIIQQCDYQSVCLPGKEIPPDFTHRAKGNSITIISSGTFSASSRFKACLLLPPDEYTGRTVCRLISKGVVINELECYSIHHTLLSEHLLVFSGALFKEHICCELDATTSEIRFEFNCKHIIECGVQMLADEGEIKLASSFHDPNREVRFLNCMKLDEKARRAIVQGWAYKYVCLPGKEIPAEFTHKATGNSITITKGTLSASTSFRACILLSPNLQHPADYYYKITCCLRSKGVLINDLECYPNSRSFLWAERHPLLTEHIFVFTGAMFKERRWVEVDSDIHFEFSCNEEHLKIVECGLQIMAEEGESSSREWKKQSDGAVKVSKDENIVKTNKHTSRWSELKKLGCLRKKKKNKRDPNLHTLVLEFEFDIEEWPIKLSSVRPCFVSSLKYAELATPVTTKISSQMKLANILSEELRFPEETDFKLEFLVMTSLRKSKRFKESLEPLLGEAITTSSSAKHCFAITSASLFFREINSTELSERVIRS</sequence>
<dbReference type="InterPro" id="IPR042197">
    <property type="entry name" value="Apaf_helical"/>
</dbReference>
<dbReference type="PROSITE" id="PS50104">
    <property type="entry name" value="TIR"/>
    <property type="match status" value="1"/>
</dbReference>
<keyword evidence="6" id="KW-0520">NAD</keyword>
<dbReference type="InterPro" id="IPR032675">
    <property type="entry name" value="LRR_dom_sf"/>
</dbReference>
<dbReference type="GO" id="GO:0006952">
    <property type="term" value="P:defense response"/>
    <property type="evidence" value="ECO:0007669"/>
    <property type="project" value="UniProtKB-KW"/>
</dbReference>
<evidence type="ECO:0000256" key="2">
    <source>
        <dbReference type="ARBA" id="ARBA00022614"/>
    </source>
</evidence>
<dbReference type="Pfam" id="PF23282">
    <property type="entry name" value="WHD_ROQ1"/>
    <property type="match status" value="1"/>
</dbReference>
<dbReference type="AlphaFoldDB" id="A0A397ZTE9"/>
<name>A0A397ZTE9_BRACM</name>
<dbReference type="SMART" id="SM00255">
    <property type="entry name" value="TIR"/>
    <property type="match status" value="1"/>
</dbReference>
<dbReference type="Pfam" id="PF07725">
    <property type="entry name" value="LRR_3"/>
    <property type="match status" value="1"/>
</dbReference>
<dbReference type="PANTHER" id="PTHR11017:SF542">
    <property type="entry name" value="DISEASE RESISTANCE PROTEIN (TIR-NBS-LRR CLASS) FAMILY"/>
    <property type="match status" value="1"/>
</dbReference>
<dbReference type="SMART" id="SM00382">
    <property type="entry name" value="AAA"/>
    <property type="match status" value="1"/>
</dbReference>
<evidence type="ECO:0000256" key="7">
    <source>
        <dbReference type="ARBA" id="ARBA00047304"/>
    </source>
</evidence>
<evidence type="ECO:0000259" key="8">
    <source>
        <dbReference type="PROSITE" id="PS50104"/>
    </source>
</evidence>
<dbReference type="GO" id="GO:0043531">
    <property type="term" value="F:ADP binding"/>
    <property type="evidence" value="ECO:0007669"/>
    <property type="project" value="InterPro"/>
</dbReference>
<dbReference type="Gene3D" id="3.40.50.10140">
    <property type="entry name" value="Toll/interleukin-1 receptor homology (TIR) domain"/>
    <property type="match status" value="1"/>
</dbReference>